<organism evidence="7 8">
    <name type="scientific">Aphanomyces euteiches</name>
    <dbReference type="NCBI Taxonomy" id="100861"/>
    <lineage>
        <taxon>Eukaryota</taxon>
        <taxon>Sar</taxon>
        <taxon>Stramenopiles</taxon>
        <taxon>Oomycota</taxon>
        <taxon>Saprolegniomycetes</taxon>
        <taxon>Saprolegniales</taxon>
        <taxon>Verrucalvaceae</taxon>
        <taxon>Aphanomyces</taxon>
    </lineage>
</organism>
<dbReference type="Gene3D" id="3.40.50.720">
    <property type="entry name" value="NAD(P)-binding Rossmann-like Domain"/>
    <property type="match status" value="2"/>
</dbReference>
<name>A0A6G0WBY6_9STRA</name>
<dbReference type="InterPro" id="IPR000594">
    <property type="entry name" value="ThiF_NAD_FAD-bd"/>
</dbReference>
<comment type="pathway">
    <text evidence="1 5">Protein modification; protein neddylation.</text>
</comment>
<comment type="caution">
    <text evidence="7">The sequence shown here is derived from an EMBL/GenBank/DDBJ whole genome shotgun (WGS) entry which is preliminary data.</text>
</comment>
<evidence type="ECO:0000256" key="1">
    <source>
        <dbReference type="ARBA" id="ARBA00005032"/>
    </source>
</evidence>
<dbReference type="EMBL" id="VJMJ01000270">
    <property type="protein sequence ID" value="KAF0724434.1"/>
    <property type="molecule type" value="Genomic_DNA"/>
</dbReference>
<dbReference type="FunFam" id="3.40.50.720:FF:000475">
    <property type="entry name" value="NEDD8-activating enzyme E1 regulatory subunit"/>
    <property type="match status" value="1"/>
</dbReference>
<dbReference type="PIRSF" id="PIRSF039099">
    <property type="entry name" value="APP-BP1"/>
    <property type="match status" value="1"/>
</dbReference>
<evidence type="ECO:0000256" key="4">
    <source>
        <dbReference type="ARBA" id="ARBA00022786"/>
    </source>
</evidence>
<evidence type="ECO:0000256" key="2">
    <source>
        <dbReference type="ARBA" id="ARBA00006868"/>
    </source>
</evidence>
<evidence type="ECO:0000256" key="3">
    <source>
        <dbReference type="ARBA" id="ARBA00015407"/>
    </source>
</evidence>
<dbReference type="AlphaFoldDB" id="A0A6G0WBY6"/>
<dbReference type="Pfam" id="PF00899">
    <property type="entry name" value="ThiF"/>
    <property type="match status" value="1"/>
</dbReference>
<dbReference type="InterPro" id="IPR035985">
    <property type="entry name" value="Ubiquitin-activating_enz"/>
</dbReference>
<keyword evidence="8" id="KW-1185">Reference proteome</keyword>
<dbReference type="SUPFAM" id="SSF69572">
    <property type="entry name" value="Activating enzymes of the ubiquitin-like proteins"/>
    <property type="match status" value="1"/>
</dbReference>
<dbReference type="GO" id="GO:0005737">
    <property type="term" value="C:cytoplasm"/>
    <property type="evidence" value="ECO:0007669"/>
    <property type="project" value="TreeGrafter"/>
</dbReference>
<evidence type="ECO:0000259" key="6">
    <source>
        <dbReference type="Pfam" id="PF00899"/>
    </source>
</evidence>
<proteinExistence type="inferred from homology"/>
<feature type="domain" description="THIF-type NAD/FAD binding fold" evidence="6">
    <location>
        <begin position="7"/>
        <end position="513"/>
    </location>
</feature>
<dbReference type="InterPro" id="IPR045886">
    <property type="entry name" value="ThiF/MoeB/HesA"/>
</dbReference>
<protein>
    <recommendedName>
        <fullName evidence="3 5">NEDD8-activating enzyme E1 regulatory subunit</fullName>
    </recommendedName>
</protein>
<dbReference type="PANTHER" id="PTHR10953:SF29">
    <property type="entry name" value="NEDD8-ACTIVATING ENZYME E1 REGULATORY SUBUNIT"/>
    <property type="match status" value="1"/>
</dbReference>
<gene>
    <name evidence="7" type="ORF">Ae201684_016842</name>
</gene>
<dbReference type="InterPro" id="IPR030667">
    <property type="entry name" value="APP-BP1"/>
</dbReference>
<dbReference type="FunFam" id="3.40.50.720:FF:000860">
    <property type="entry name" value="NEDD8-activating enzyme E1 regulatory subunit"/>
    <property type="match status" value="1"/>
</dbReference>
<dbReference type="UniPathway" id="UPA00885"/>
<keyword evidence="4 5" id="KW-0833">Ubl conjugation pathway</keyword>
<comment type="similarity">
    <text evidence="2 5">Belongs to the ubiquitin-activating E1 family. ULA1 subfamily.</text>
</comment>
<evidence type="ECO:0000256" key="5">
    <source>
        <dbReference type="PIRNR" id="PIRNR039099"/>
    </source>
</evidence>
<dbReference type="PANTHER" id="PTHR10953">
    <property type="entry name" value="UBIQUITIN-ACTIVATING ENZYME E1"/>
    <property type="match status" value="1"/>
</dbReference>
<dbReference type="GO" id="GO:0045116">
    <property type="term" value="P:protein neddylation"/>
    <property type="evidence" value="ECO:0007669"/>
    <property type="project" value="UniProtKB-UniRule"/>
</dbReference>
<accession>A0A6G0WBY6</accession>
<evidence type="ECO:0000313" key="8">
    <source>
        <dbReference type="Proteomes" id="UP000481153"/>
    </source>
</evidence>
<reference evidence="7 8" key="1">
    <citation type="submission" date="2019-07" db="EMBL/GenBank/DDBJ databases">
        <title>Genomics analysis of Aphanomyces spp. identifies a new class of oomycete effector associated with host adaptation.</title>
        <authorList>
            <person name="Gaulin E."/>
        </authorList>
    </citation>
    <scope>NUCLEOTIDE SEQUENCE [LARGE SCALE GENOMIC DNA]</scope>
    <source>
        <strain evidence="7 8">ATCC 201684</strain>
    </source>
</reference>
<sequence>MATTDKYDRQLRLWGAAGQQKLMATKLLLLNAGPTGSEVLKNLVLPGVGSFEICDDQTVCQADLGNNFFVKSDDLNRPRAQVVTEWMLEMNSDVQGTYRVASPSEVLEIDIDYVKRFNMVIATQMTEPSLSKLASYCHGNAIPLLILHSYGLIGYFRLQVPDHSIVDSKPDAPWHDLRISQPFPELQKFADSFDLASLDSHAHGHVPYVVILIQSINEWKAAHGGQLPTGFALKEEFKALVQSKSRGSFGHELNFTEAIDNAFKAYTLPKDIIPDEVHDVLNHARMIKLTQSTSSFWFLARALADYVEKHACLPLSGHVPDMTAFTNDYVSLQKLYVEKASRDCDEVFALVRGLLENAGSPATSIARDEVAEFCKFASSIRMLQTRSLQDEVASVNLTEVDIEEENEKQSPLIWYFLIRAVQEYINEFGKYPGIDGEEEKDIKWLVEKARNVVEKAQANEPFPPEWITNDHAREVSRYFEAEIHNIAAILGGIGSQEAVKIITHQFMPMNNTYIFNGITGCAATYNL</sequence>
<evidence type="ECO:0000313" key="7">
    <source>
        <dbReference type="EMBL" id="KAF0724434.1"/>
    </source>
</evidence>
<dbReference type="Proteomes" id="UP000481153">
    <property type="component" value="Unassembled WGS sequence"/>
</dbReference>
<dbReference type="VEuPathDB" id="FungiDB:AeMF1_020465"/>
<dbReference type="GO" id="GO:0019781">
    <property type="term" value="F:NEDD8 activating enzyme activity"/>
    <property type="evidence" value="ECO:0007669"/>
    <property type="project" value="UniProtKB-UniRule"/>
</dbReference>